<dbReference type="SUPFAM" id="SSF46785">
    <property type="entry name" value="Winged helix' DNA-binding domain"/>
    <property type="match status" value="1"/>
</dbReference>
<dbReference type="SUPFAM" id="SSF55781">
    <property type="entry name" value="GAF domain-like"/>
    <property type="match status" value="1"/>
</dbReference>
<evidence type="ECO:0000259" key="6">
    <source>
        <dbReference type="PROSITE" id="PS51077"/>
    </source>
</evidence>
<dbReference type="GO" id="GO:0045892">
    <property type="term" value="P:negative regulation of DNA-templated transcription"/>
    <property type="evidence" value="ECO:0007669"/>
    <property type="project" value="TreeGrafter"/>
</dbReference>
<dbReference type="GO" id="GO:0003677">
    <property type="term" value="F:DNA binding"/>
    <property type="evidence" value="ECO:0007669"/>
    <property type="project" value="UniProtKB-KW"/>
</dbReference>
<dbReference type="SMART" id="SM00346">
    <property type="entry name" value="HTH_ICLR"/>
    <property type="match status" value="1"/>
</dbReference>
<dbReference type="InterPro" id="IPR036390">
    <property type="entry name" value="WH_DNA-bd_sf"/>
</dbReference>
<dbReference type="OrthoDB" id="9791752at2"/>
<evidence type="ECO:0000256" key="1">
    <source>
        <dbReference type="ARBA" id="ARBA00023015"/>
    </source>
</evidence>
<keyword evidence="3" id="KW-0804">Transcription</keyword>
<dbReference type="AlphaFoldDB" id="A0A0U9HFF6"/>
<dbReference type="FunFam" id="1.10.10.10:FF:000056">
    <property type="entry name" value="IclR family transcriptional regulator"/>
    <property type="match status" value="1"/>
</dbReference>
<evidence type="ECO:0000256" key="3">
    <source>
        <dbReference type="ARBA" id="ARBA00023163"/>
    </source>
</evidence>
<reference evidence="8" key="1">
    <citation type="journal article" date="2016" name="Genome Announc.">
        <title>Draft Genome Sequence of the Syntrophic Lactate-Degrading Bacterium Tepidanaerobacter syntrophicus JLT.</title>
        <authorList>
            <person name="Matsuura N."/>
            <person name="Ohashi A."/>
            <person name="Tourlousse D.M."/>
            <person name="Sekiguchi Y."/>
        </authorList>
    </citation>
    <scope>NUCLEOTIDE SEQUENCE [LARGE SCALE GENOMIC DNA]</scope>
    <source>
        <strain evidence="8">JL</strain>
    </source>
</reference>
<dbReference type="Pfam" id="PF09339">
    <property type="entry name" value="HTH_IclR"/>
    <property type="match status" value="1"/>
</dbReference>
<dbReference type="PANTHER" id="PTHR30136:SF24">
    <property type="entry name" value="HTH-TYPE TRANSCRIPTIONAL REPRESSOR ALLR"/>
    <property type="match status" value="1"/>
</dbReference>
<dbReference type="InterPro" id="IPR050707">
    <property type="entry name" value="HTH_MetabolicPath_Reg"/>
</dbReference>
<dbReference type="PANTHER" id="PTHR30136">
    <property type="entry name" value="HELIX-TURN-HELIX TRANSCRIPTIONAL REGULATOR, ICLR FAMILY"/>
    <property type="match status" value="1"/>
</dbReference>
<dbReference type="InterPro" id="IPR005471">
    <property type="entry name" value="Tscrpt_reg_IclR_N"/>
</dbReference>
<dbReference type="InterPro" id="IPR036388">
    <property type="entry name" value="WH-like_DNA-bd_sf"/>
</dbReference>
<dbReference type="PROSITE" id="PS51077">
    <property type="entry name" value="HTH_ICLR"/>
    <property type="match status" value="1"/>
</dbReference>
<name>A0A0U9HFF6_9FIRM</name>
<accession>A0A0U9HFF6</accession>
<evidence type="ECO:0000259" key="7">
    <source>
        <dbReference type="PROSITE" id="PS51078"/>
    </source>
</evidence>
<dbReference type="Gene3D" id="1.10.10.10">
    <property type="entry name" value="Winged helix-like DNA-binding domain superfamily/Winged helix DNA-binding domain"/>
    <property type="match status" value="1"/>
</dbReference>
<dbReference type="STRING" id="224999.GCA_001485475_01435"/>
<feature type="domain" description="IclR-ED" evidence="7">
    <location>
        <begin position="70"/>
        <end position="252"/>
    </location>
</feature>
<dbReference type="GO" id="GO:0003700">
    <property type="term" value="F:DNA-binding transcription factor activity"/>
    <property type="evidence" value="ECO:0007669"/>
    <property type="project" value="TreeGrafter"/>
</dbReference>
<comment type="function">
    <text evidence="4">May be an activator protein for the gylABX operon.</text>
</comment>
<dbReference type="InterPro" id="IPR029016">
    <property type="entry name" value="GAF-like_dom_sf"/>
</dbReference>
<dbReference type="Gene3D" id="3.30.450.40">
    <property type="match status" value="1"/>
</dbReference>
<keyword evidence="1" id="KW-0805">Transcription regulation</keyword>
<dbReference type="Proteomes" id="UP000062160">
    <property type="component" value="Unassembled WGS sequence"/>
</dbReference>
<organism evidence="8">
    <name type="scientific">Tepidanaerobacter syntrophicus</name>
    <dbReference type="NCBI Taxonomy" id="224999"/>
    <lineage>
        <taxon>Bacteria</taxon>
        <taxon>Bacillati</taxon>
        <taxon>Bacillota</taxon>
        <taxon>Clostridia</taxon>
        <taxon>Thermosediminibacterales</taxon>
        <taxon>Tepidanaerobacteraceae</taxon>
        <taxon>Tepidanaerobacter</taxon>
    </lineage>
</organism>
<sequence>MPQDNTVQSVERAFKILEELATEKEGLGVTELASRIGLHKSTVHRMLTTLLSLGYVEQNTSSEKYRLGMKILFLAEAILDRMDIRREAHDLLEELSSKANEAVHLVVPDGFRAVYIDKLDSNKTIRMFSQIGRTVPLHASAVGKAILAFADKEFVEEAIKQGLTKFTKNTITNPKELLKHLEIVRKQGFAIDDEENEEGIRCIAAPVFDYTGKVIGAISISGPTVSMTHEKVERLSKDVIDCANKISQRMGWQPNR</sequence>
<feature type="domain" description="HTH iclR-type" evidence="6">
    <location>
        <begin position="7"/>
        <end position="69"/>
    </location>
</feature>
<keyword evidence="9" id="KW-1185">Reference proteome</keyword>
<evidence type="ECO:0000256" key="5">
    <source>
        <dbReference type="ARBA" id="ARBA00070406"/>
    </source>
</evidence>
<protein>
    <recommendedName>
        <fullName evidence="5">Glycerol operon regulatory protein</fullName>
    </recommendedName>
</protein>
<evidence type="ECO:0000256" key="2">
    <source>
        <dbReference type="ARBA" id="ARBA00023125"/>
    </source>
</evidence>
<evidence type="ECO:0000313" key="9">
    <source>
        <dbReference type="Proteomes" id="UP000062160"/>
    </source>
</evidence>
<gene>
    <name evidence="8" type="ORF">TSYNT_7441</name>
</gene>
<proteinExistence type="predicted"/>
<evidence type="ECO:0000313" key="8">
    <source>
        <dbReference type="EMBL" id="GAQ25418.1"/>
    </source>
</evidence>
<dbReference type="EMBL" id="DF977001">
    <property type="protein sequence ID" value="GAQ25418.1"/>
    <property type="molecule type" value="Genomic_DNA"/>
</dbReference>
<dbReference type="Pfam" id="PF01614">
    <property type="entry name" value="IclR_C"/>
    <property type="match status" value="1"/>
</dbReference>
<evidence type="ECO:0000256" key="4">
    <source>
        <dbReference type="ARBA" id="ARBA00058938"/>
    </source>
</evidence>
<dbReference type="InterPro" id="IPR014757">
    <property type="entry name" value="Tscrpt_reg_IclR_C"/>
</dbReference>
<dbReference type="RefSeq" id="WP_059032803.1">
    <property type="nucleotide sequence ID" value="NZ_BSDN01000011.1"/>
</dbReference>
<dbReference type="PROSITE" id="PS51078">
    <property type="entry name" value="ICLR_ED"/>
    <property type="match status" value="1"/>
</dbReference>
<keyword evidence="2" id="KW-0238">DNA-binding</keyword>